<evidence type="ECO:0000256" key="2">
    <source>
        <dbReference type="SAM" id="Phobius"/>
    </source>
</evidence>
<name>A0A4R8PQC6_9PEZI</name>
<dbReference type="Pfam" id="PF12051">
    <property type="entry name" value="DUF3533"/>
    <property type="match status" value="1"/>
</dbReference>
<reference evidence="4 5" key="1">
    <citation type="submission" date="2018-11" db="EMBL/GenBank/DDBJ databases">
        <title>Genome sequence and assembly of Colletotrichum spinosum.</title>
        <authorList>
            <person name="Gan P."/>
            <person name="Shirasu K."/>
        </authorList>
    </citation>
    <scope>NUCLEOTIDE SEQUENCE [LARGE SCALE GENOMIC DNA]</scope>
    <source>
        <strain evidence="4 5">CBS 515.97</strain>
    </source>
</reference>
<dbReference type="GO" id="GO:0016020">
    <property type="term" value="C:membrane"/>
    <property type="evidence" value="ECO:0007669"/>
    <property type="project" value="TreeGrafter"/>
</dbReference>
<accession>A0A4R8PQC6</accession>
<dbReference type="AlphaFoldDB" id="A0A4R8PQC6"/>
<dbReference type="PANTHER" id="PTHR34814:SF2">
    <property type="entry name" value="DUF3533 DOMAIN-CONTAINING PROTEIN"/>
    <property type="match status" value="1"/>
</dbReference>
<dbReference type="InterPro" id="IPR022703">
    <property type="entry name" value="DUF3533"/>
</dbReference>
<feature type="transmembrane region" description="Helical" evidence="2">
    <location>
        <begin position="300"/>
        <end position="318"/>
    </location>
</feature>
<keyword evidence="2" id="KW-0472">Membrane</keyword>
<keyword evidence="2" id="KW-1133">Transmembrane helix</keyword>
<feature type="transmembrane region" description="Helical" evidence="2">
    <location>
        <begin position="21"/>
        <end position="45"/>
    </location>
</feature>
<keyword evidence="2" id="KW-0812">Transmembrane</keyword>
<feature type="region of interest" description="Disordered" evidence="1">
    <location>
        <begin position="425"/>
        <end position="458"/>
    </location>
</feature>
<dbReference type="PANTHER" id="PTHR34814">
    <property type="entry name" value="NITROSOGUANIDINE RESISTANCE PROTEIN SNG1"/>
    <property type="match status" value="1"/>
</dbReference>
<feature type="transmembrane region" description="Helical" evidence="2">
    <location>
        <begin position="268"/>
        <end position="288"/>
    </location>
</feature>
<evidence type="ECO:0000256" key="1">
    <source>
        <dbReference type="SAM" id="MobiDB-lite"/>
    </source>
</evidence>
<feature type="transmembrane region" description="Helical" evidence="2">
    <location>
        <begin position="385"/>
        <end position="405"/>
    </location>
</feature>
<sequence length="458" mass="48782">MSTIQSARTPLSQWPAAQKKAALIPMAMSSVMLLLLVLANMSYLFGSTFDQAKRTHAIKILAVDFDEGAIGAAVSTASQSLQAATFPTIEFGSPTKYPTPAAVKEAVCKGDYWGAIYVPKGASAKLAGAVNGSSSSSSSSTYDAASSLTYTYNQARYPATADSVILSNIQKVVGAARGAYYQTPAGIAALAGLDTSDAAAVSAYLDPVQSTADLIRPTTQGSRVLFNTVNIIIPTLAQFFYILALNGIGLSSGLLARARVRDVWLLRFGVGKLYGLLTAVTVSGYLWAFRESWGVGGAELGANLLVFWLFMDVQWQVLEGLVGSFVPMQYMPFFVLTWIIANIASTVAPFELMPGFYRLGYALPAREAYSMMVLAWSGCADQTRVALPVLFAWLVAGHVLVVFSIRKRCADAAKMAAAAAAAAAAASKAPEQDVPIPPRSDSTELTLRSDEEQVRREK</sequence>
<gene>
    <name evidence="4" type="ORF">C8035_v010381</name>
</gene>
<feature type="transmembrane region" description="Helical" evidence="2">
    <location>
        <begin position="236"/>
        <end position="256"/>
    </location>
</feature>
<proteinExistence type="predicted"/>
<feature type="transmembrane region" description="Helical" evidence="2">
    <location>
        <begin position="330"/>
        <end position="350"/>
    </location>
</feature>
<evidence type="ECO:0000259" key="3">
    <source>
        <dbReference type="Pfam" id="PF12051"/>
    </source>
</evidence>
<dbReference type="EMBL" id="QAPG01003791">
    <property type="protein sequence ID" value="TDZ27448.1"/>
    <property type="molecule type" value="Genomic_DNA"/>
</dbReference>
<dbReference type="Proteomes" id="UP000295083">
    <property type="component" value="Unassembled WGS sequence"/>
</dbReference>
<protein>
    <recommendedName>
        <fullName evidence="3">DUF3533 domain-containing protein</fullName>
    </recommendedName>
</protein>
<dbReference type="InterPro" id="IPR053001">
    <property type="entry name" value="MNNG_permease-like"/>
</dbReference>
<evidence type="ECO:0000313" key="5">
    <source>
        <dbReference type="Proteomes" id="UP000295083"/>
    </source>
</evidence>
<keyword evidence="5" id="KW-1185">Reference proteome</keyword>
<evidence type="ECO:0000313" key="4">
    <source>
        <dbReference type="EMBL" id="TDZ27448.1"/>
    </source>
</evidence>
<feature type="compositionally biased region" description="Basic and acidic residues" evidence="1">
    <location>
        <begin position="447"/>
        <end position="458"/>
    </location>
</feature>
<organism evidence="4 5">
    <name type="scientific">Colletotrichum spinosum</name>
    <dbReference type="NCBI Taxonomy" id="1347390"/>
    <lineage>
        <taxon>Eukaryota</taxon>
        <taxon>Fungi</taxon>
        <taxon>Dikarya</taxon>
        <taxon>Ascomycota</taxon>
        <taxon>Pezizomycotina</taxon>
        <taxon>Sordariomycetes</taxon>
        <taxon>Hypocreomycetidae</taxon>
        <taxon>Glomerellales</taxon>
        <taxon>Glomerellaceae</taxon>
        <taxon>Colletotrichum</taxon>
        <taxon>Colletotrichum orbiculare species complex</taxon>
    </lineage>
</organism>
<feature type="domain" description="DUF3533" evidence="3">
    <location>
        <begin position="31"/>
        <end position="396"/>
    </location>
</feature>
<comment type="caution">
    <text evidence="4">The sequence shown here is derived from an EMBL/GenBank/DDBJ whole genome shotgun (WGS) entry which is preliminary data.</text>
</comment>